<evidence type="ECO:0000256" key="3">
    <source>
        <dbReference type="ARBA" id="ARBA00004613"/>
    </source>
</evidence>
<evidence type="ECO:0000256" key="5">
    <source>
        <dbReference type="ARBA" id="ARBA00012297"/>
    </source>
</evidence>
<gene>
    <name evidence="18" type="ORF">EW146_g4970</name>
</gene>
<dbReference type="Pfam" id="PF07732">
    <property type="entry name" value="Cu-oxidase_3"/>
    <property type="match status" value="1"/>
</dbReference>
<comment type="similarity">
    <text evidence="4">Belongs to the multicopper oxidase family.</text>
</comment>
<evidence type="ECO:0000256" key="9">
    <source>
        <dbReference type="ARBA" id="ARBA00023002"/>
    </source>
</evidence>
<keyword evidence="6" id="KW-0964">Secreted</keyword>
<keyword evidence="11" id="KW-1015">Disulfide bond</keyword>
<dbReference type="PANTHER" id="PTHR11709:SF511">
    <property type="entry name" value="LACCASE"/>
    <property type="match status" value="1"/>
</dbReference>
<dbReference type="GO" id="GO:0005507">
    <property type="term" value="F:copper ion binding"/>
    <property type="evidence" value="ECO:0007669"/>
    <property type="project" value="InterPro"/>
</dbReference>
<evidence type="ECO:0000259" key="16">
    <source>
        <dbReference type="Pfam" id="PF07731"/>
    </source>
</evidence>
<feature type="signal peptide" evidence="14">
    <location>
        <begin position="1"/>
        <end position="18"/>
    </location>
</feature>
<proteinExistence type="inferred from homology"/>
<comment type="subcellular location">
    <subcellularLocation>
        <location evidence="3">Secreted</location>
    </subcellularLocation>
</comment>
<accession>A0A4S4LTG0</accession>
<dbReference type="PANTHER" id="PTHR11709">
    <property type="entry name" value="MULTI-COPPER OXIDASE"/>
    <property type="match status" value="1"/>
</dbReference>
<dbReference type="SUPFAM" id="SSF49503">
    <property type="entry name" value="Cupredoxins"/>
    <property type="match status" value="3"/>
</dbReference>
<keyword evidence="19" id="KW-1185">Reference proteome</keyword>
<keyword evidence="7" id="KW-0479">Metal-binding</keyword>
<organism evidence="18 19">
    <name type="scientific">Bondarzewia mesenterica</name>
    <dbReference type="NCBI Taxonomy" id="1095465"/>
    <lineage>
        <taxon>Eukaryota</taxon>
        <taxon>Fungi</taxon>
        <taxon>Dikarya</taxon>
        <taxon>Basidiomycota</taxon>
        <taxon>Agaricomycotina</taxon>
        <taxon>Agaricomycetes</taxon>
        <taxon>Russulales</taxon>
        <taxon>Bondarzewiaceae</taxon>
        <taxon>Bondarzewia</taxon>
    </lineage>
</organism>
<evidence type="ECO:0000313" key="19">
    <source>
        <dbReference type="Proteomes" id="UP000310158"/>
    </source>
</evidence>
<keyword evidence="9" id="KW-0560">Oxidoreductase</keyword>
<dbReference type="PROSITE" id="PS00079">
    <property type="entry name" value="MULTICOPPER_OXIDASE1"/>
    <property type="match status" value="1"/>
</dbReference>
<keyword evidence="13" id="KW-0439">Lignin degradation</keyword>
<evidence type="ECO:0000256" key="7">
    <source>
        <dbReference type="ARBA" id="ARBA00022723"/>
    </source>
</evidence>
<dbReference type="Pfam" id="PF07731">
    <property type="entry name" value="Cu-oxidase_2"/>
    <property type="match status" value="1"/>
</dbReference>
<dbReference type="InterPro" id="IPR033138">
    <property type="entry name" value="Cu_oxidase_CS"/>
</dbReference>
<comment type="catalytic activity">
    <reaction evidence="1">
        <text>4 hydroquinone + O2 = 4 benzosemiquinone + 2 H2O</text>
        <dbReference type="Rhea" id="RHEA:11276"/>
        <dbReference type="ChEBI" id="CHEBI:15377"/>
        <dbReference type="ChEBI" id="CHEBI:15379"/>
        <dbReference type="ChEBI" id="CHEBI:17594"/>
        <dbReference type="ChEBI" id="CHEBI:17977"/>
        <dbReference type="EC" id="1.10.3.2"/>
    </reaction>
</comment>
<dbReference type="OrthoDB" id="2121828at2759"/>
<keyword evidence="14" id="KW-0732">Signal</keyword>
<dbReference type="GO" id="GO:0005576">
    <property type="term" value="C:extracellular region"/>
    <property type="evidence" value="ECO:0007669"/>
    <property type="project" value="UniProtKB-SubCell"/>
</dbReference>
<dbReference type="InterPro" id="IPR008972">
    <property type="entry name" value="Cupredoxin"/>
</dbReference>
<evidence type="ECO:0000259" key="17">
    <source>
        <dbReference type="Pfam" id="PF07732"/>
    </source>
</evidence>
<dbReference type="InterPro" id="IPR045087">
    <property type="entry name" value="Cu-oxidase_fam"/>
</dbReference>
<evidence type="ECO:0000256" key="10">
    <source>
        <dbReference type="ARBA" id="ARBA00023008"/>
    </source>
</evidence>
<sequence length="524" mass="57070">MFRLLSLLVGLLPAVSLAAIGHVADLHIANKQIAPDGFLRDTVLAGGTFPAPLISANKGDRFEINVINDLTDSRMTITTSIHWHGLFQHGTNWADGVAFVGQCPIVPGHSFLYNFTALEQTGTYWYHSHIGTQYCDGLRGPLVIYDPDDPYAHLYDVDDESTVITLADWYHYLSSDASVIPTPNTTLINGLGRTVNGSATPLAVINVEQGKRYRYRLVSISCDTSFNFSIDQHKMTIIEVEGNNVQPLVVDSLQILTGQRYSVVVQANKKVDNYWIRAQPNDIAQGFDGGRNSAILRYKGAPAEDPTTSLVNSTLPLVETNLHPRENPQAPGKPFPGGADINIRLNVTVVNNGTKFAMNDVIYDPPTVPVLLQIMSGTKRAQDLLPKGSIYGLERNKSVELVIPAGLTGPFGGPHPVHLHGHAFSVVRSAGNSSYNFANPVRRDVVSIGANQSDEVTIRFFTDNPGPWFFHCHIDWHLAAGFAVVMAEDVADVPLLDPAPAAWKDLCPIFNASGIPISQGVPQI</sequence>
<dbReference type="GO" id="GO:0046274">
    <property type="term" value="P:lignin catabolic process"/>
    <property type="evidence" value="ECO:0007669"/>
    <property type="project" value="UniProtKB-KW"/>
</dbReference>
<evidence type="ECO:0000256" key="2">
    <source>
        <dbReference type="ARBA" id="ARBA00001935"/>
    </source>
</evidence>
<evidence type="ECO:0000256" key="4">
    <source>
        <dbReference type="ARBA" id="ARBA00010609"/>
    </source>
</evidence>
<evidence type="ECO:0000256" key="12">
    <source>
        <dbReference type="ARBA" id="ARBA00023180"/>
    </source>
</evidence>
<dbReference type="FunFam" id="2.60.40.420:FF:000045">
    <property type="entry name" value="Laccase 2"/>
    <property type="match status" value="1"/>
</dbReference>
<dbReference type="FunFam" id="2.60.40.420:FF:000112">
    <property type="entry name" value="Laccase B"/>
    <property type="match status" value="1"/>
</dbReference>
<evidence type="ECO:0000256" key="6">
    <source>
        <dbReference type="ARBA" id="ARBA00022525"/>
    </source>
</evidence>
<comment type="cofactor">
    <cofactor evidence="2">
        <name>Cu cation</name>
        <dbReference type="ChEBI" id="CHEBI:23378"/>
    </cofactor>
</comment>
<dbReference type="AlphaFoldDB" id="A0A4S4LTG0"/>
<protein>
    <recommendedName>
        <fullName evidence="5">laccase</fullName>
        <ecNumber evidence="5">1.10.3.2</ecNumber>
    </recommendedName>
</protein>
<dbReference type="CDD" id="cd13903">
    <property type="entry name" value="CuRO_3_Tv-LCC_like"/>
    <property type="match status" value="1"/>
</dbReference>
<comment type="caution">
    <text evidence="18">The sequence shown here is derived from an EMBL/GenBank/DDBJ whole genome shotgun (WGS) entry which is preliminary data.</text>
</comment>
<evidence type="ECO:0000256" key="1">
    <source>
        <dbReference type="ARBA" id="ARBA00000349"/>
    </source>
</evidence>
<dbReference type="Gene3D" id="2.60.40.420">
    <property type="entry name" value="Cupredoxins - blue copper proteins"/>
    <property type="match status" value="3"/>
</dbReference>
<evidence type="ECO:0000259" key="15">
    <source>
        <dbReference type="Pfam" id="PF00394"/>
    </source>
</evidence>
<name>A0A4S4LTG0_9AGAM</name>
<dbReference type="InterPro" id="IPR011707">
    <property type="entry name" value="Cu-oxidase-like_N"/>
</dbReference>
<feature type="domain" description="Plastocyanin-like" evidence="17">
    <location>
        <begin position="28"/>
        <end position="148"/>
    </location>
</feature>
<dbReference type="InterPro" id="IPR001117">
    <property type="entry name" value="Cu-oxidase_2nd"/>
</dbReference>
<keyword evidence="8" id="KW-0677">Repeat</keyword>
<reference evidence="18 19" key="1">
    <citation type="submission" date="2019-02" db="EMBL/GenBank/DDBJ databases">
        <title>Genome sequencing of the rare red list fungi Bondarzewia mesenterica.</title>
        <authorList>
            <person name="Buettner E."/>
            <person name="Kellner H."/>
        </authorList>
    </citation>
    <scope>NUCLEOTIDE SEQUENCE [LARGE SCALE GENOMIC DNA]</scope>
    <source>
        <strain evidence="18 19">DSM 108281</strain>
    </source>
</reference>
<dbReference type="EC" id="1.10.3.2" evidence="5"/>
<feature type="domain" description="Plastocyanin-like" evidence="16">
    <location>
        <begin position="365"/>
        <end position="490"/>
    </location>
</feature>
<dbReference type="EMBL" id="SGPL01000206">
    <property type="protein sequence ID" value="THH15515.1"/>
    <property type="molecule type" value="Genomic_DNA"/>
</dbReference>
<keyword evidence="12" id="KW-0325">Glycoprotein</keyword>
<evidence type="ECO:0000256" key="14">
    <source>
        <dbReference type="SAM" id="SignalP"/>
    </source>
</evidence>
<feature type="chain" id="PRO_5020515305" description="laccase" evidence="14">
    <location>
        <begin position="19"/>
        <end position="524"/>
    </location>
</feature>
<evidence type="ECO:0000256" key="8">
    <source>
        <dbReference type="ARBA" id="ARBA00022737"/>
    </source>
</evidence>
<dbReference type="Pfam" id="PF00394">
    <property type="entry name" value="Cu-oxidase"/>
    <property type="match status" value="1"/>
</dbReference>
<keyword evidence="10" id="KW-0186">Copper</keyword>
<evidence type="ECO:0000313" key="18">
    <source>
        <dbReference type="EMBL" id="THH15515.1"/>
    </source>
</evidence>
<dbReference type="CDD" id="cd13856">
    <property type="entry name" value="CuRO_1_Tv-LCC_like"/>
    <property type="match status" value="1"/>
</dbReference>
<dbReference type="Proteomes" id="UP000310158">
    <property type="component" value="Unassembled WGS sequence"/>
</dbReference>
<evidence type="ECO:0000256" key="13">
    <source>
        <dbReference type="ARBA" id="ARBA00023185"/>
    </source>
</evidence>
<evidence type="ECO:0000256" key="11">
    <source>
        <dbReference type="ARBA" id="ARBA00023157"/>
    </source>
</evidence>
<dbReference type="InterPro" id="IPR011706">
    <property type="entry name" value="Cu-oxidase_C"/>
</dbReference>
<feature type="domain" description="Plastocyanin-like" evidence="15">
    <location>
        <begin position="160"/>
        <end position="301"/>
    </location>
</feature>
<dbReference type="GO" id="GO:0052716">
    <property type="term" value="F:hydroquinone:oxygen oxidoreductase activity"/>
    <property type="evidence" value="ECO:0007669"/>
    <property type="project" value="UniProtKB-EC"/>
</dbReference>